<evidence type="ECO:0000313" key="3">
    <source>
        <dbReference type="Proteomes" id="UP000186096"/>
    </source>
</evidence>
<dbReference type="Proteomes" id="UP000186096">
    <property type="component" value="Unassembled WGS sequence"/>
</dbReference>
<protein>
    <submittedName>
        <fullName evidence="2">Pimeloyl-ACP methyl ester carboxylesterase</fullName>
    </submittedName>
</protein>
<dbReference type="Pfam" id="PF00561">
    <property type="entry name" value="Abhydrolase_1"/>
    <property type="match status" value="1"/>
</dbReference>
<gene>
    <name evidence="2" type="ORF">SAMN05421833_13210</name>
</gene>
<evidence type="ECO:0000259" key="1">
    <source>
        <dbReference type="Pfam" id="PF00561"/>
    </source>
</evidence>
<dbReference type="RefSeq" id="WP_076441087.1">
    <property type="nucleotide sequence ID" value="NZ_FTNI01000032.1"/>
</dbReference>
<dbReference type="Gene3D" id="3.40.50.1820">
    <property type="entry name" value="alpha/beta hydrolase"/>
    <property type="match status" value="1"/>
</dbReference>
<dbReference type="GO" id="GO:0046503">
    <property type="term" value="P:glycerolipid catabolic process"/>
    <property type="evidence" value="ECO:0007669"/>
    <property type="project" value="TreeGrafter"/>
</dbReference>
<dbReference type="InterPro" id="IPR029058">
    <property type="entry name" value="AB_hydrolase_fold"/>
</dbReference>
<accession>A0A1N7GSW5</accession>
<feature type="domain" description="AB hydrolase-1" evidence="1">
    <location>
        <begin position="22"/>
        <end position="258"/>
    </location>
</feature>
<keyword evidence="3" id="KW-1185">Reference proteome</keyword>
<dbReference type="AlphaFoldDB" id="A0A1N7GSW5"/>
<reference evidence="3" key="1">
    <citation type="submission" date="2017-01" db="EMBL/GenBank/DDBJ databases">
        <authorList>
            <person name="Varghese N."/>
            <person name="Submissions S."/>
        </authorList>
    </citation>
    <scope>NUCLEOTIDE SEQUENCE [LARGE SCALE GENOMIC DNA]</scope>
    <source>
        <strain evidence="3">ATCC 12950</strain>
    </source>
</reference>
<dbReference type="InterPro" id="IPR000073">
    <property type="entry name" value="AB_hydrolase_1"/>
</dbReference>
<sequence length="278" mass="29184">MRATANGIEICYEVFGEPGGRPVVLIMGLGAQMIGWPEELIGPLVESGHRVVRFDNRDVGLSTHFTPADGQAPAPSYTLDDMADDTAGLMDVLGWESAHVVGASMGGMIAQALAIRHPARVRTLTSIMSTPGPRVGQATEAAMTVLTAPAPQDRDEALARAVETARVIGSPGYEMDVERVTRVAAESYDRAFDPAGTARQFIAIRRSGDRTEGLRGLSAPALVIHGEDDPLITLEGGTATADAIPGAKLLTFPGMGHDLPRPLCPVIAEAIAELTGRG</sequence>
<dbReference type="InterPro" id="IPR050471">
    <property type="entry name" value="AB_hydrolase"/>
</dbReference>
<dbReference type="SUPFAM" id="SSF53474">
    <property type="entry name" value="alpha/beta-Hydrolases"/>
    <property type="match status" value="1"/>
</dbReference>
<evidence type="ECO:0000313" key="2">
    <source>
        <dbReference type="EMBL" id="SIS15538.1"/>
    </source>
</evidence>
<dbReference type="STRING" id="58117.SAMN05421833_13210"/>
<dbReference type="PRINTS" id="PR00111">
    <property type="entry name" value="ABHYDROLASE"/>
</dbReference>
<name>A0A1N7GSW5_9ACTN</name>
<dbReference type="OrthoDB" id="8957634at2"/>
<dbReference type="GO" id="GO:0004806">
    <property type="term" value="F:triacylglycerol lipase activity"/>
    <property type="evidence" value="ECO:0007669"/>
    <property type="project" value="TreeGrafter"/>
</dbReference>
<proteinExistence type="predicted"/>
<dbReference type="EMBL" id="FTNI01000032">
    <property type="protein sequence ID" value="SIS15538.1"/>
    <property type="molecule type" value="Genomic_DNA"/>
</dbReference>
<organism evidence="2 3">
    <name type="scientific">Microbispora rosea</name>
    <dbReference type="NCBI Taxonomy" id="58117"/>
    <lineage>
        <taxon>Bacteria</taxon>
        <taxon>Bacillati</taxon>
        <taxon>Actinomycetota</taxon>
        <taxon>Actinomycetes</taxon>
        <taxon>Streptosporangiales</taxon>
        <taxon>Streptosporangiaceae</taxon>
        <taxon>Microbispora</taxon>
    </lineage>
</organism>
<dbReference type="PANTHER" id="PTHR43433">
    <property type="entry name" value="HYDROLASE, ALPHA/BETA FOLD FAMILY PROTEIN"/>
    <property type="match status" value="1"/>
</dbReference>
<dbReference type="PANTHER" id="PTHR43433:SF5">
    <property type="entry name" value="AB HYDROLASE-1 DOMAIN-CONTAINING PROTEIN"/>
    <property type="match status" value="1"/>
</dbReference>